<evidence type="ECO:0000256" key="10">
    <source>
        <dbReference type="SAM" id="Phobius"/>
    </source>
</evidence>
<feature type="transmembrane region" description="Helical" evidence="10">
    <location>
        <begin position="202"/>
        <end position="227"/>
    </location>
</feature>
<dbReference type="InterPro" id="IPR000719">
    <property type="entry name" value="Prot_kinase_dom"/>
</dbReference>
<dbReference type="InterPro" id="IPR001245">
    <property type="entry name" value="Ser-Thr/Tyr_kinase_cat_dom"/>
</dbReference>
<dbReference type="InterPro" id="IPR018392">
    <property type="entry name" value="LysM"/>
</dbReference>
<dbReference type="Proteomes" id="UP001159364">
    <property type="component" value="Linkage Group LG05"/>
</dbReference>
<dbReference type="FunFam" id="1.10.510.10:FF:000468">
    <property type="entry name" value="PTI1-like tyrosine-protein kinase 3"/>
    <property type="match status" value="1"/>
</dbReference>
<dbReference type="GO" id="GO:0005524">
    <property type="term" value="F:ATP binding"/>
    <property type="evidence" value="ECO:0007669"/>
    <property type="project" value="UniProtKB-KW"/>
</dbReference>
<dbReference type="EMBL" id="JAIWQS010000005">
    <property type="protein sequence ID" value="KAJ8764592.1"/>
    <property type="molecule type" value="Genomic_DNA"/>
</dbReference>
<dbReference type="SMART" id="SM00257">
    <property type="entry name" value="LysM"/>
    <property type="match status" value="2"/>
</dbReference>
<keyword evidence="2" id="KW-1003">Cell membrane</keyword>
<dbReference type="Gene3D" id="1.10.510.10">
    <property type="entry name" value="Transferase(Phosphotransferase) domain 1"/>
    <property type="match status" value="1"/>
</dbReference>
<dbReference type="PROSITE" id="PS50011">
    <property type="entry name" value="PROTEIN_KINASE_DOM"/>
    <property type="match status" value="1"/>
</dbReference>
<dbReference type="Pfam" id="PF07714">
    <property type="entry name" value="PK_Tyr_Ser-Thr"/>
    <property type="match status" value="1"/>
</dbReference>
<dbReference type="SUPFAM" id="SSF56112">
    <property type="entry name" value="Protein kinase-like (PK-like)"/>
    <property type="match status" value="1"/>
</dbReference>
<dbReference type="InterPro" id="IPR056561">
    <property type="entry name" value="NFP_LYK_LysM1"/>
</dbReference>
<proteinExistence type="predicted"/>
<feature type="domain" description="Protein kinase" evidence="11">
    <location>
        <begin position="278"/>
        <end position="555"/>
    </location>
</feature>
<dbReference type="InterPro" id="IPR059143">
    <property type="entry name" value="NFP_LysM2"/>
</dbReference>
<dbReference type="Pfam" id="PF23446">
    <property type="entry name" value="LysM1_NFP_LYK"/>
    <property type="match status" value="1"/>
</dbReference>
<keyword evidence="6" id="KW-0067">ATP-binding</keyword>
<keyword evidence="5" id="KW-0547">Nucleotide-binding</keyword>
<evidence type="ECO:0000256" key="1">
    <source>
        <dbReference type="ARBA" id="ARBA00004162"/>
    </source>
</evidence>
<name>A0AAV8TCJ2_9ROSI</name>
<reference evidence="12 13" key="1">
    <citation type="submission" date="2021-09" db="EMBL/GenBank/DDBJ databases">
        <title>Genomic insights and catalytic innovation underlie evolution of tropane alkaloids biosynthesis.</title>
        <authorList>
            <person name="Wang Y.-J."/>
            <person name="Tian T."/>
            <person name="Huang J.-P."/>
            <person name="Huang S.-X."/>
        </authorList>
    </citation>
    <scope>NUCLEOTIDE SEQUENCE [LARGE SCALE GENOMIC DNA]</scope>
    <source>
        <strain evidence="12">KIB-2018</strain>
        <tissue evidence="12">Leaf</tissue>
    </source>
</reference>
<keyword evidence="13" id="KW-1185">Reference proteome</keyword>
<dbReference type="GO" id="GO:0005886">
    <property type="term" value="C:plasma membrane"/>
    <property type="evidence" value="ECO:0007669"/>
    <property type="project" value="UniProtKB-SubCell"/>
</dbReference>
<dbReference type="Gene3D" id="3.30.200.20">
    <property type="entry name" value="Phosphorylase Kinase, domain 1"/>
    <property type="match status" value="1"/>
</dbReference>
<dbReference type="PANTHER" id="PTHR45927:SF15">
    <property type="entry name" value="SERINE_THREONINE RECEPTOR-LIKE KINASE NFP"/>
    <property type="match status" value="1"/>
</dbReference>
<accession>A0AAV8TCJ2</accession>
<dbReference type="PROSITE" id="PS00109">
    <property type="entry name" value="PROTEIN_KINASE_TYR"/>
    <property type="match status" value="1"/>
</dbReference>
<evidence type="ECO:0000313" key="12">
    <source>
        <dbReference type="EMBL" id="KAJ8764592.1"/>
    </source>
</evidence>
<dbReference type="InterPro" id="IPR008266">
    <property type="entry name" value="Tyr_kinase_AS"/>
</dbReference>
<organism evidence="12 13">
    <name type="scientific">Erythroxylum novogranatense</name>
    <dbReference type="NCBI Taxonomy" id="1862640"/>
    <lineage>
        <taxon>Eukaryota</taxon>
        <taxon>Viridiplantae</taxon>
        <taxon>Streptophyta</taxon>
        <taxon>Embryophyta</taxon>
        <taxon>Tracheophyta</taxon>
        <taxon>Spermatophyta</taxon>
        <taxon>Magnoliopsida</taxon>
        <taxon>eudicotyledons</taxon>
        <taxon>Gunneridae</taxon>
        <taxon>Pentapetalae</taxon>
        <taxon>rosids</taxon>
        <taxon>fabids</taxon>
        <taxon>Malpighiales</taxon>
        <taxon>Erythroxylaceae</taxon>
        <taxon>Erythroxylum</taxon>
    </lineage>
</organism>
<dbReference type="InterPro" id="IPR052611">
    <property type="entry name" value="Plant_RLK_LysM"/>
</dbReference>
<keyword evidence="8 10" id="KW-0472">Membrane</keyword>
<protein>
    <recommendedName>
        <fullName evidence="11">Protein kinase domain-containing protein</fullName>
    </recommendedName>
</protein>
<dbReference type="AlphaFoldDB" id="A0AAV8TCJ2"/>
<gene>
    <name evidence="12" type="ORF">K2173_006464</name>
</gene>
<dbReference type="Pfam" id="PF23457">
    <property type="entry name" value="LysM2_NFP"/>
    <property type="match status" value="1"/>
</dbReference>
<dbReference type="GO" id="GO:0051707">
    <property type="term" value="P:response to other organism"/>
    <property type="evidence" value="ECO:0007669"/>
    <property type="project" value="UniProtKB-ARBA"/>
</dbReference>
<comment type="subcellular location">
    <subcellularLocation>
        <location evidence="1">Cell membrane</location>
        <topology evidence="1">Single-pass membrane protein</topology>
    </subcellularLocation>
</comment>
<comment type="caution">
    <text evidence="12">The sequence shown here is derived from an EMBL/GenBank/DDBJ whole genome shotgun (WGS) entry which is preliminary data.</text>
</comment>
<evidence type="ECO:0000256" key="8">
    <source>
        <dbReference type="ARBA" id="ARBA00023136"/>
    </source>
</evidence>
<dbReference type="GO" id="GO:0004672">
    <property type="term" value="F:protein kinase activity"/>
    <property type="evidence" value="ECO:0007669"/>
    <property type="project" value="InterPro"/>
</dbReference>
<evidence type="ECO:0000256" key="9">
    <source>
        <dbReference type="ARBA" id="ARBA00023157"/>
    </source>
</evidence>
<keyword evidence="3 10" id="KW-0812">Transmembrane</keyword>
<dbReference type="InterPro" id="IPR011009">
    <property type="entry name" value="Kinase-like_dom_sf"/>
</dbReference>
<dbReference type="PANTHER" id="PTHR45927">
    <property type="entry name" value="LYSM-DOMAIN RECEPTOR-LIKE KINASE-RELATED"/>
    <property type="match status" value="1"/>
</dbReference>
<sequence>MAPRFIDSATVADLFSVNSHLISKLNKVSTPTTPLKPDQPLLVPLSCSCNEINSTFSIFYANVTYKIKEGDTFYYVSTEEFQNLTTYQSVEVVNPTLIPTDLQIGQDVIFPIFCKCPDLSLLQNQVNYLISYVFQPSDNLSIVASRFGVETQSIVDINGINIQTFETIFIPLSRLPRLTVQTADVRPSPSRMNWAKDHRGHYLIVGLEIGIGTTCLLLFLVICVWVYREDNWLKRQKVRDEEQKMPKFKGKVKRLKNMKASLLADLSNCLDKYRVFKLDEIKIATDGFSENCLIQGSVYKGSINWEVFAIKKMKWNANEDLRILQKVNHGNLVQLEGLCMDPENANFYLIYEYVENGSLHSWLHDHKTEKLDWKTRLSIAVDVANGLQYIHEHTRPKIVHKDMRSSNILLDSKMRAKIANFGLAKPGLTAMTKHTFSAQGYIAPECISEGQVTTKMDVFAFGVLLLELVSGEEVIDEEGKCLWAKVSGILEGKEETMVRRLKAFMDEVLVSDESSCPIQSVINVMSVAIACLHQDFTKRPTMVEVVYALSRSGGLSIDMSQEGSVSPKVAGR</sequence>
<evidence type="ECO:0000313" key="13">
    <source>
        <dbReference type="Proteomes" id="UP001159364"/>
    </source>
</evidence>
<evidence type="ECO:0000256" key="2">
    <source>
        <dbReference type="ARBA" id="ARBA00022475"/>
    </source>
</evidence>
<dbReference type="InterPro" id="IPR059144">
    <property type="entry name" value="NFP_LysM3"/>
</dbReference>
<evidence type="ECO:0000259" key="11">
    <source>
        <dbReference type="PROSITE" id="PS50011"/>
    </source>
</evidence>
<keyword evidence="7 10" id="KW-1133">Transmembrane helix</keyword>
<evidence type="ECO:0000256" key="7">
    <source>
        <dbReference type="ARBA" id="ARBA00022989"/>
    </source>
</evidence>
<evidence type="ECO:0000256" key="6">
    <source>
        <dbReference type="ARBA" id="ARBA00022840"/>
    </source>
</evidence>
<evidence type="ECO:0000256" key="4">
    <source>
        <dbReference type="ARBA" id="ARBA00022729"/>
    </source>
</evidence>
<keyword evidence="9" id="KW-1015">Disulfide bond</keyword>
<evidence type="ECO:0000256" key="3">
    <source>
        <dbReference type="ARBA" id="ARBA00022692"/>
    </source>
</evidence>
<dbReference type="Pfam" id="PF23462">
    <property type="entry name" value="LysM3_NFP"/>
    <property type="match status" value="1"/>
</dbReference>
<keyword evidence="4" id="KW-0732">Signal</keyword>
<evidence type="ECO:0000256" key="5">
    <source>
        <dbReference type="ARBA" id="ARBA00022741"/>
    </source>
</evidence>